<feature type="region of interest" description="Disordered" evidence="7">
    <location>
        <begin position="1"/>
        <end position="148"/>
    </location>
</feature>
<evidence type="ECO:0000256" key="2">
    <source>
        <dbReference type="ARBA" id="ARBA00022679"/>
    </source>
</evidence>
<evidence type="ECO:0000256" key="3">
    <source>
        <dbReference type="ARBA" id="ARBA00022960"/>
    </source>
</evidence>
<dbReference type="InterPro" id="IPR022029">
    <property type="entry name" value="YoaR-like_PG-bd"/>
</dbReference>
<gene>
    <name evidence="10" type="ORF">ERS852491_02591</name>
</gene>
<evidence type="ECO:0000256" key="7">
    <source>
        <dbReference type="SAM" id="MobiDB-lite"/>
    </source>
</evidence>
<feature type="active site" description="Nucleophile" evidence="6">
    <location>
        <position position="590"/>
    </location>
</feature>
<keyword evidence="2" id="KW-0808">Transferase</keyword>
<dbReference type="Gene3D" id="3.10.20.800">
    <property type="match status" value="1"/>
</dbReference>
<dbReference type="UniPathway" id="UPA00219"/>
<keyword evidence="4 6" id="KW-0573">Peptidoglycan synthesis</keyword>
<keyword evidence="8" id="KW-1133">Transmembrane helix</keyword>
<evidence type="ECO:0000313" key="11">
    <source>
        <dbReference type="Proteomes" id="UP000095544"/>
    </source>
</evidence>
<keyword evidence="3 6" id="KW-0133">Cell shape</keyword>
<dbReference type="Pfam" id="PF12229">
    <property type="entry name" value="PG_binding_4"/>
    <property type="match status" value="2"/>
</dbReference>
<feature type="compositionally biased region" description="Basic and acidic residues" evidence="7">
    <location>
        <begin position="1"/>
        <end position="25"/>
    </location>
</feature>
<evidence type="ECO:0000256" key="6">
    <source>
        <dbReference type="PROSITE-ProRule" id="PRU01373"/>
    </source>
</evidence>
<protein>
    <submittedName>
        <fullName evidence="10">Uncharacterized vancomycin resistance protein</fullName>
    </submittedName>
</protein>
<feature type="compositionally biased region" description="Basic residues" evidence="7">
    <location>
        <begin position="139"/>
        <end position="148"/>
    </location>
</feature>
<feature type="compositionally biased region" description="Acidic residues" evidence="7">
    <location>
        <begin position="26"/>
        <end position="61"/>
    </location>
</feature>
<dbReference type="CDD" id="cd16913">
    <property type="entry name" value="YkuD_like"/>
    <property type="match status" value="1"/>
</dbReference>
<feature type="domain" description="L,D-TPase catalytic" evidence="9">
    <location>
        <begin position="486"/>
        <end position="614"/>
    </location>
</feature>
<dbReference type="GO" id="GO:0071972">
    <property type="term" value="F:peptidoglycan L,D-transpeptidase activity"/>
    <property type="evidence" value="ECO:0007669"/>
    <property type="project" value="TreeGrafter"/>
</dbReference>
<feature type="transmembrane region" description="Helical" evidence="8">
    <location>
        <begin position="158"/>
        <end position="181"/>
    </location>
</feature>
<dbReference type="GO" id="GO:0071555">
    <property type="term" value="P:cell wall organization"/>
    <property type="evidence" value="ECO:0007669"/>
    <property type="project" value="UniProtKB-UniRule"/>
</dbReference>
<dbReference type="Pfam" id="PF03734">
    <property type="entry name" value="YkuD"/>
    <property type="match status" value="1"/>
</dbReference>
<dbReference type="InterPro" id="IPR005490">
    <property type="entry name" value="LD_TPept_cat_dom"/>
</dbReference>
<dbReference type="GO" id="GO:0018104">
    <property type="term" value="P:peptidoglycan-protein cross-linking"/>
    <property type="evidence" value="ECO:0007669"/>
    <property type="project" value="TreeGrafter"/>
</dbReference>
<evidence type="ECO:0000256" key="8">
    <source>
        <dbReference type="SAM" id="Phobius"/>
    </source>
</evidence>
<dbReference type="GO" id="GO:0005576">
    <property type="term" value="C:extracellular region"/>
    <property type="evidence" value="ECO:0007669"/>
    <property type="project" value="TreeGrafter"/>
</dbReference>
<dbReference type="PANTHER" id="PTHR30582:SF33">
    <property type="entry name" value="EXPORTED PROTEIN"/>
    <property type="match status" value="1"/>
</dbReference>
<dbReference type="RefSeq" id="WP_330377658.1">
    <property type="nucleotide sequence ID" value="NZ_CYZU01000023.1"/>
</dbReference>
<keyword evidence="8" id="KW-0472">Membrane</keyword>
<dbReference type="STRING" id="39482.ERS852491_02591"/>
<sequence>MSDRNKTNSDSIHPEDKEKEEKYYQDEIDETAEDYFLDDEIDEDDEDYFFDEEEEEEEPQEESARTDTGRGQAEQPRDIAKTQVIPDVIEVRSSSQKDAAYDTDSGRYYDDDYEEDDDFEEEDEEIEFEDIFEEEEPKKKNKKSGKKKGRKKKSMKKLWIITGSVVAAVAAVYIGVSVFFMSHFFMNTEINGHDFSGKTPADVEAYMKEQVDGYQLEVKEKDNKSDTIAGSEISLTYKENDDIKQALKKQNGFLWPAAFFSKNSAKVTVEVSYDQSALDSKIQSLQAVTAEQVPAQSAYPKFDGEKFVIEPEVIGTAVNMDVLKEKVHRYISEFQTELDMEKEKCYAEPRFTSESEEVKKACDTMNSYCKASITYTMTEREVVDKTLISTWVTADENMNVTFNEEAVKSWLTEFGDKYDTVGTTRTIVTPTGKSAEVSGGTYGWSIDEDTEFEALTNSIKNGETVEKEPAYYQTAAAHAPADWGNTYAEVDLSAQHMWYIVDGAVALETDVVTGYPSPEKETPAGVYNILEIQRNKTLVGEIDPSTGEPEYETPVSFWMRVTWSGIGFHDATWQPGFGGSLYTSIGSHGCINMPYGQAEALFNMIGMGTPVIIHY</sequence>
<feature type="active site" description="Proton donor/acceptor" evidence="6">
    <location>
        <position position="569"/>
    </location>
</feature>
<comment type="pathway">
    <text evidence="1 6">Cell wall biogenesis; peptidoglycan biosynthesis.</text>
</comment>
<feature type="compositionally biased region" description="Acidic residues" evidence="7">
    <location>
        <begin position="111"/>
        <end position="135"/>
    </location>
</feature>
<dbReference type="EMBL" id="CYZU01000023">
    <property type="protein sequence ID" value="CUO56478.1"/>
    <property type="molecule type" value="Genomic_DNA"/>
</dbReference>
<dbReference type="InterPro" id="IPR038063">
    <property type="entry name" value="Transpep_catalytic_dom"/>
</dbReference>
<dbReference type="Gene3D" id="2.40.440.10">
    <property type="entry name" value="L,D-transpeptidase catalytic domain-like"/>
    <property type="match status" value="1"/>
</dbReference>
<dbReference type="InterPro" id="IPR038054">
    <property type="entry name" value="LD_TPept-like_central_sf"/>
</dbReference>
<evidence type="ECO:0000256" key="5">
    <source>
        <dbReference type="ARBA" id="ARBA00023316"/>
    </source>
</evidence>
<dbReference type="Proteomes" id="UP000095544">
    <property type="component" value="Unassembled WGS sequence"/>
</dbReference>
<keyword evidence="5 6" id="KW-0961">Cell wall biogenesis/degradation</keyword>
<dbReference type="InterPro" id="IPR050979">
    <property type="entry name" value="LD-transpeptidase"/>
</dbReference>
<dbReference type="GO" id="GO:0008360">
    <property type="term" value="P:regulation of cell shape"/>
    <property type="evidence" value="ECO:0007669"/>
    <property type="project" value="UniProtKB-UniRule"/>
</dbReference>
<dbReference type="GO" id="GO:0016740">
    <property type="term" value="F:transferase activity"/>
    <property type="evidence" value="ECO:0007669"/>
    <property type="project" value="UniProtKB-KW"/>
</dbReference>
<name>A0A174G5U9_9FIRM</name>
<dbReference type="AlphaFoldDB" id="A0A174G5U9"/>
<accession>A0A174G5U9</accession>
<keyword evidence="8" id="KW-0812">Transmembrane</keyword>
<organism evidence="10 11">
    <name type="scientific">Faecalicatena contorta</name>
    <dbReference type="NCBI Taxonomy" id="39482"/>
    <lineage>
        <taxon>Bacteria</taxon>
        <taxon>Bacillati</taxon>
        <taxon>Bacillota</taxon>
        <taxon>Clostridia</taxon>
        <taxon>Lachnospirales</taxon>
        <taxon>Lachnospiraceae</taxon>
        <taxon>Faecalicatena</taxon>
    </lineage>
</organism>
<dbReference type="PANTHER" id="PTHR30582">
    <property type="entry name" value="L,D-TRANSPEPTIDASE"/>
    <property type="match status" value="1"/>
</dbReference>
<dbReference type="SUPFAM" id="SSF141523">
    <property type="entry name" value="L,D-transpeptidase catalytic domain-like"/>
    <property type="match status" value="1"/>
</dbReference>
<evidence type="ECO:0000259" key="9">
    <source>
        <dbReference type="PROSITE" id="PS52029"/>
    </source>
</evidence>
<dbReference type="PROSITE" id="PS52029">
    <property type="entry name" value="LD_TPASE"/>
    <property type="match status" value="1"/>
</dbReference>
<evidence type="ECO:0000313" key="10">
    <source>
        <dbReference type="EMBL" id="CUO56478.1"/>
    </source>
</evidence>
<dbReference type="SUPFAM" id="SSF143985">
    <property type="entry name" value="L,D-transpeptidase pre-catalytic domain-like"/>
    <property type="match status" value="1"/>
</dbReference>
<evidence type="ECO:0000256" key="4">
    <source>
        <dbReference type="ARBA" id="ARBA00022984"/>
    </source>
</evidence>
<reference evidence="10 11" key="1">
    <citation type="submission" date="2015-09" db="EMBL/GenBank/DDBJ databases">
        <authorList>
            <consortium name="Pathogen Informatics"/>
        </authorList>
    </citation>
    <scope>NUCLEOTIDE SEQUENCE [LARGE SCALE GENOMIC DNA]</scope>
    <source>
        <strain evidence="10 11">2789STDY5834876</strain>
    </source>
</reference>
<evidence type="ECO:0000256" key="1">
    <source>
        <dbReference type="ARBA" id="ARBA00004752"/>
    </source>
</evidence>
<proteinExistence type="predicted"/>